<dbReference type="Proteomes" id="UP000704762">
    <property type="component" value="Unassembled WGS sequence"/>
</dbReference>
<comment type="caution">
    <text evidence="9">The sequence shown here is derived from an EMBL/GenBank/DDBJ whole genome shotgun (WGS) entry which is preliminary data.</text>
</comment>
<dbReference type="SUPFAM" id="SSF51445">
    <property type="entry name" value="(Trans)glycosidases"/>
    <property type="match status" value="1"/>
</dbReference>
<dbReference type="InterPro" id="IPR006102">
    <property type="entry name" value="Ig-like_GH2"/>
</dbReference>
<dbReference type="Gene3D" id="2.60.40.10">
    <property type="entry name" value="Immunoglobulins"/>
    <property type="match status" value="1"/>
</dbReference>
<name>A0ABS2RL62_9ACTN</name>
<dbReference type="Pfam" id="PF00703">
    <property type="entry name" value="Glyco_hydro_2"/>
    <property type="match status" value="1"/>
</dbReference>
<dbReference type="InterPro" id="IPR036156">
    <property type="entry name" value="Beta-gal/glucu_dom_sf"/>
</dbReference>
<keyword evidence="6" id="KW-0732">Signal</keyword>
<dbReference type="InterPro" id="IPR013783">
    <property type="entry name" value="Ig-like_fold"/>
</dbReference>
<evidence type="ECO:0000256" key="4">
    <source>
        <dbReference type="ARBA" id="ARBA00022801"/>
    </source>
</evidence>
<reference evidence="9 10" key="1">
    <citation type="submission" date="2021-01" db="EMBL/GenBank/DDBJ databases">
        <title>Sequencing the genomes of 1000 actinobacteria strains.</title>
        <authorList>
            <person name="Klenk H.-P."/>
        </authorList>
    </citation>
    <scope>NUCLEOTIDE SEQUENCE [LARGE SCALE GENOMIC DNA]</scope>
    <source>
        <strain evidence="9 10">DSM 18662</strain>
    </source>
</reference>
<dbReference type="GO" id="GO:0004567">
    <property type="term" value="F:beta-mannosidase activity"/>
    <property type="evidence" value="ECO:0007669"/>
    <property type="project" value="UniProtKB-EC"/>
</dbReference>
<keyword evidence="4 9" id="KW-0378">Hydrolase</keyword>
<dbReference type="InterPro" id="IPR017853">
    <property type="entry name" value="GH"/>
</dbReference>
<dbReference type="Pfam" id="PF22666">
    <property type="entry name" value="Glyco_hydro_2_N2"/>
    <property type="match status" value="1"/>
</dbReference>
<dbReference type="PANTHER" id="PTHR43730">
    <property type="entry name" value="BETA-MANNOSIDASE"/>
    <property type="match status" value="1"/>
</dbReference>
<dbReference type="EC" id="3.2.1.25" evidence="3"/>
<evidence type="ECO:0000256" key="2">
    <source>
        <dbReference type="ARBA" id="ARBA00007401"/>
    </source>
</evidence>
<evidence type="ECO:0000256" key="1">
    <source>
        <dbReference type="ARBA" id="ARBA00000829"/>
    </source>
</evidence>
<dbReference type="InterPro" id="IPR008979">
    <property type="entry name" value="Galactose-bd-like_sf"/>
</dbReference>
<dbReference type="Gene3D" id="3.20.20.80">
    <property type="entry name" value="Glycosidases"/>
    <property type="match status" value="1"/>
</dbReference>
<protein>
    <recommendedName>
        <fullName evidence="3">beta-mannosidase</fullName>
        <ecNumber evidence="3">3.2.1.25</ecNumber>
    </recommendedName>
</protein>
<comment type="similarity">
    <text evidence="2">Belongs to the glycosyl hydrolase 2 family.</text>
</comment>
<feature type="domain" description="Beta-mannosidase-like galactose-binding" evidence="8">
    <location>
        <begin position="42"/>
        <end position="196"/>
    </location>
</feature>
<feature type="chain" id="PRO_5047212266" description="beta-mannosidase" evidence="6">
    <location>
        <begin position="25"/>
        <end position="840"/>
    </location>
</feature>
<sequence>MNSSQKIRTSSLTTAAGAAWTVLATSSGTVPDTWSSLATTPTEATVPGEVYCDLMAANAIPDPFDGDNESLLSWIGRTDWTYRTTFAFSRGNEQRHDLVADGLDTVATIRLNGTEVARTANQHRSYRFDVTDLLVDGDNELVIDFEAPVTAAERLSEEIGPRPQVGNQHPFNAIRKMASNYGWDWGPDVAGVGIWKSIGIESWSGVRIAAVRPLASLDGTDGILETHVDLDWQDPATSGPLSVTVEVGGNTASAQVPAGQRSVVLTAKVEQVDQWWPSSHGTPHLYDVAVGLHSGGDDLDGWQGRVGFRTIELRTEPDSTGVGFVFVVNGEPVYIKGANWIPDDAFVTRITAEKYTAGIREAVEAGMNMLRIWGGGLYESEDFYNTCDELGVLVWQDFLFACATYSEDEPLRSEVEAEARQAITRLSRHASLALWNGCNENIWGYVEWNWLAPLAGRSWGDGYYTELLPALVAELDPRTSYSPGSPFSYAKYHHPNDPRSGTMHIWDVWNQKDYSHYRDYPARFASEFGFQGPAAWSTLTRVVHDQPLDPYGPQMLVHQKAADGNAKLERGLGDHLPKWSTVDGVADMDDWHWLTQLNQARAVAYGIEHLRSHFPLNQGAIIWQLNDNWPVVSWAAVDADGIRKPLWHALRRVYAERLVTIQPRDGVPTLIAHNDSADGWTGDLVVSRRGTGAGGQVLASQVVPLDVAPRSAVTIALDEAVITPTEDSAEYVVAVADGIAPAFWYFVEDTALQLTPIGSAADVSVSRGPDGFQVTVAANALVKDLALFPDRLDAAARVDSGLVTLLPGESHTFTVSGADLDAQALVGKPVLRSVNDVVAG</sequence>
<dbReference type="SUPFAM" id="SSF49303">
    <property type="entry name" value="beta-Galactosidase/glucuronidase domain"/>
    <property type="match status" value="1"/>
</dbReference>
<proteinExistence type="inferred from homology"/>
<evidence type="ECO:0000259" key="7">
    <source>
        <dbReference type="Pfam" id="PF00703"/>
    </source>
</evidence>
<gene>
    <name evidence="9" type="ORF">JOE57_002675</name>
</gene>
<dbReference type="Gene3D" id="2.60.120.260">
    <property type="entry name" value="Galactose-binding domain-like"/>
    <property type="match status" value="1"/>
</dbReference>
<dbReference type="InterPro" id="IPR054593">
    <property type="entry name" value="Beta-mannosidase-like_N2"/>
</dbReference>
<dbReference type="SUPFAM" id="SSF49785">
    <property type="entry name" value="Galactose-binding domain-like"/>
    <property type="match status" value="1"/>
</dbReference>
<evidence type="ECO:0000256" key="3">
    <source>
        <dbReference type="ARBA" id="ARBA00012754"/>
    </source>
</evidence>
<evidence type="ECO:0000256" key="5">
    <source>
        <dbReference type="ARBA" id="ARBA00023295"/>
    </source>
</evidence>
<keyword evidence="5 9" id="KW-0326">Glycosidase</keyword>
<evidence type="ECO:0000313" key="10">
    <source>
        <dbReference type="Proteomes" id="UP000704762"/>
    </source>
</evidence>
<dbReference type="RefSeq" id="WP_338041309.1">
    <property type="nucleotide sequence ID" value="NZ_BAAAQP010000003.1"/>
</dbReference>
<evidence type="ECO:0000256" key="6">
    <source>
        <dbReference type="SAM" id="SignalP"/>
    </source>
</evidence>
<evidence type="ECO:0000259" key="8">
    <source>
        <dbReference type="Pfam" id="PF22666"/>
    </source>
</evidence>
<accession>A0ABS2RL62</accession>
<dbReference type="InterPro" id="IPR050887">
    <property type="entry name" value="Beta-mannosidase_GH2"/>
</dbReference>
<comment type="catalytic activity">
    <reaction evidence="1">
        <text>Hydrolysis of terminal, non-reducing beta-D-mannose residues in beta-D-mannosides.</text>
        <dbReference type="EC" id="3.2.1.25"/>
    </reaction>
</comment>
<organism evidence="9 10">
    <name type="scientific">Microlunatus panaciterrae</name>
    <dbReference type="NCBI Taxonomy" id="400768"/>
    <lineage>
        <taxon>Bacteria</taxon>
        <taxon>Bacillati</taxon>
        <taxon>Actinomycetota</taxon>
        <taxon>Actinomycetes</taxon>
        <taxon>Propionibacteriales</taxon>
        <taxon>Propionibacteriaceae</taxon>
        <taxon>Microlunatus</taxon>
    </lineage>
</organism>
<feature type="domain" description="Glycoside hydrolase family 2 immunoglobulin-like beta-sandwich" evidence="7">
    <location>
        <begin position="217"/>
        <end position="309"/>
    </location>
</feature>
<keyword evidence="10" id="KW-1185">Reference proteome</keyword>
<evidence type="ECO:0000313" key="9">
    <source>
        <dbReference type="EMBL" id="MBM7799754.1"/>
    </source>
</evidence>
<dbReference type="EMBL" id="JAFBCF010000001">
    <property type="protein sequence ID" value="MBM7799754.1"/>
    <property type="molecule type" value="Genomic_DNA"/>
</dbReference>
<feature type="signal peptide" evidence="6">
    <location>
        <begin position="1"/>
        <end position="24"/>
    </location>
</feature>
<dbReference type="PANTHER" id="PTHR43730:SF1">
    <property type="entry name" value="BETA-MANNOSIDASE"/>
    <property type="match status" value="1"/>
</dbReference>